<gene>
    <name evidence="1" type="ORF">RHAB15C_0001292</name>
</gene>
<protein>
    <submittedName>
        <fullName evidence="1">Uncharacterized protein</fullName>
    </submittedName>
</protein>
<reference evidence="1 2" key="1">
    <citation type="submission" date="2020-01" db="EMBL/GenBank/DDBJ databases">
        <authorList>
            <person name="Sixt B."/>
            <person name="Schulz F."/>
            <person name="Kostanjsek R."/>
            <person name="Koestlbacher S."/>
            <person name="Collingro A."/>
            <person name="Toenshoff E."/>
            <person name="Horn M."/>
        </authorList>
    </citation>
    <scope>NUCLEOTIDE SEQUENCE [LARGE SCALE GENOMIC DNA]</scope>
    <source>
        <strain evidence="1 2">15C</strain>
    </source>
</reference>
<keyword evidence="2" id="KW-1185">Reference proteome</keyword>
<dbReference type="Proteomes" id="UP000822862">
    <property type="component" value="Chromosome"/>
</dbReference>
<proteinExistence type="predicted"/>
<organism evidence="1 2">
    <name type="scientific">Candidatus Rhabdochlamydia porcellionis</name>
    <dbReference type="NCBI Taxonomy" id="225148"/>
    <lineage>
        <taxon>Bacteria</taxon>
        <taxon>Pseudomonadati</taxon>
        <taxon>Chlamydiota</taxon>
        <taxon>Chlamydiia</taxon>
        <taxon>Parachlamydiales</taxon>
        <taxon>Candidatus Rhabdochlamydiaceae</taxon>
        <taxon>Candidatus Rhabdochlamydia</taxon>
    </lineage>
</organism>
<evidence type="ECO:0000313" key="2">
    <source>
        <dbReference type="Proteomes" id="UP000822862"/>
    </source>
</evidence>
<name>A0ABX8Z213_9BACT</name>
<evidence type="ECO:0000313" key="1">
    <source>
        <dbReference type="EMBL" id="QZA59405.1"/>
    </source>
</evidence>
<dbReference type="EMBL" id="CP075585">
    <property type="protein sequence ID" value="QZA59405.1"/>
    <property type="molecule type" value="Genomic_DNA"/>
</dbReference>
<sequence length="94" mass="10942">MLVNLCLFPPTNFNVNCKKILNPPKHHLDEFQNVSDQSIHLPGTCIEKNDSVNYSLLEDFCFLSDYYQMDSEIESFILTSIQAMEDDFLPFVFE</sequence>
<dbReference type="RefSeq" id="WP_194844637.1">
    <property type="nucleotide sequence ID" value="NZ_CP075585.1"/>
</dbReference>
<accession>A0ABX8Z213</accession>
<reference evidence="1 2" key="2">
    <citation type="submission" date="2021-05" db="EMBL/GenBank/DDBJ databases">
        <title>Ecology and evolution of chlamydial symbionts of arthropods.</title>
        <authorList>
            <person name="Halter T."/>
            <person name="Sixt B.S."/>
            <person name="Toenshoff E.R."/>
            <person name="Koestlbacher S."/>
            <person name="Schulz F."/>
            <person name="Kostanjsek R."/>
            <person name="Collingro A."/>
            <person name="Hendrickx F."/>
            <person name="Horn M."/>
        </authorList>
    </citation>
    <scope>NUCLEOTIDE SEQUENCE [LARGE SCALE GENOMIC DNA]</scope>
    <source>
        <strain evidence="1 2">15C</strain>
    </source>
</reference>